<protein>
    <submittedName>
        <fullName evidence="2">Uncharacterized protein</fullName>
    </submittedName>
</protein>
<evidence type="ECO:0000313" key="2">
    <source>
        <dbReference type="EMBL" id="KTQ97127.1"/>
    </source>
</evidence>
<dbReference type="AlphaFoldDB" id="A0A175RAI9"/>
<evidence type="ECO:0000313" key="3">
    <source>
        <dbReference type="Proteomes" id="UP000078272"/>
    </source>
</evidence>
<sequence>MRRQISRLARHRLAPTSWFRRALKPPATPLWYASVGRITAEVLTIPLPLSTSPSVTAWFKAEMREDVGVSIAAATNATEEQRHHLTRVAWLAFDRWLARHQRLALLSGTAWKPNRQGCNTSSPILPLHTEGSARRS</sequence>
<dbReference type="Proteomes" id="UP000078272">
    <property type="component" value="Unassembled WGS sequence"/>
</dbReference>
<reference evidence="2 3" key="1">
    <citation type="journal article" date="2016" name="Front. Microbiol.">
        <title>Genomic Resource of Rice Seed Associated Bacteria.</title>
        <authorList>
            <person name="Midha S."/>
            <person name="Bansal K."/>
            <person name="Sharma S."/>
            <person name="Kumar N."/>
            <person name="Patil P.P."/>
            <person name="Chaudhry V."/>
            <person name="Patil P.B."/>
        </authorList>
    </citation>
    <scope>NUCLEOTIDE SEQUENCE [LARGE SCALE GENOMIC DNA]</scope>
    <source>
        <strain evidence="2 3">NS226</strain>
    </source>
</reference>
<dbReference type="PATRIC" id="fig|401562.3.peg.290"/>
<dbReference type="EMBL" id="LDPZ01000011">
    <property type="protein sequence ID" value="KTQ97127.1"/>
    <property type="molecule type" value="Genomic_DNA"/>
</dbReference>
<gene>
    <name evidence="2" type="ORF">NS226_05245</name>
</gene>
<comment type="caution">
    <text evidence="2">The sequence shown here is derived from an EMBL/GenBank/DDBJ whole genome shotgun (WGS) entry which is preliminary data.</text>
</comment>
<feature type="region of interest" description="Disordered" evidence="1">
    <location>
        <begin position="117"/>
        <end position="136"/>
    </location>
</feature>
<proteinExistence type="predicted"/>
<accession>A0A175RAI9</accession>
<organism evidence="2 3">
    <name type="scientific">Aureimonas ureilytica</name>
    <dbReference type="NCBI Taxonomy" id="401562"/>
    <lineage>
        <taxon>Bacteria</taxon>
        <taxon>Pseudomonadati</taxon>
        <taxon>Pseudomonadota</taxon>
        <taxon>Alphaproteobacteria</taxon>
        <taxon>Hyphomicrobiales</taxon>
        <taxon>Aurantimonadaceae</taxon>
        <taxon>Aureimonas</taxon>
    </lineage>
</organism>
<evidence type="ECO:0000256" key="1">
    <source>
        <dbReference type="SAM" id="MobiDB-lite"/>
    </source>
</evidence>
<name>A0A175RAI9_9HYPH</name>